<sequence length="187" mass="20353">MTRRHARPIRWAAARFGVCASAALAAQLWLQATYRQVEAPVALAVYGLETDAATLRGWYADLAERSRLLLLIRTEVVDLLWAVALAATLISLVHLVAGIGARQKPRLTEAMRRWAPLFALGPTFDLIENAFSLAMLTDPAGFPNWWAMAHGTASRLKFGFSALSAVIGLTLTAVVVWSARGGRNIAE</sequence>
<evidence type="ECO:0000256" key="1">
    <source>
        <dbReference type="SAM" id="Phobius"/>
    </source>
</evidence>
<keyword evidence="1" id="KW-0812">Transmembrane</keyword>
<dbReference type="Proteomes" id="UP000569914">
    <property type="component" value="Unassembled WGS sequence"/>
</dbReference>
<gene>
    <name evidence="2" type="ORF">BKA15_000809</name>
</gene>
<accession>A0A7Y9LAB0</accession>
<protein>
    <recommendedName>
        <fullName evidence="4">DUF1772 domain-containing protein</fullName>
    </recommendedName>
</protein>
<comment type="caution">
    <text evidence="2">The sequence shown here is derived from an EMBL/GenBank/DDBJ whole genome shotgun (WGS) entry which is preliminary data.</text>
</comment>
<proteinExistence type="predicted"/>
<reference evidence="2 3" key="1">
    <citation type="submission" date="2020-07" db="EMBL/GenBank/DDBJ databases">
        <title>Sequencing the genomes of 1000 actinobacteria strains.</title>
        <authorList>
            <person name="Klenk H.-P."/>
        </authorList>
    </citation>
    <scope>NUCLEOTIDE SEQUENCE [LARGE SCALE GENOMIC DNA]</scope>
    <source>
        <strain evidence="2 3">DSM 22083</strain>
    </source>
</reference>
<feature type="transmembrane region" description="Helical" evidence="1">
    <location>
        <begin position="12"/>
        <end position="30"/>
    </location>
</feature>
<keyword evidence="3" id="KW-1185">Reference proteome</keyword>
<feature type="transmembrane region" description="Helical" evidence="1">
    <location>
        <begin position="79"/>
        <end position="102"/>
    </location>
</feature>
<dbReference type="RefSeq" id="WP_179748288.1">
    <property type="nucleotide sequence ID" value="NZ_JACCBU010000001.1"/>
</dbReference>
<evidence type="ECO:0008006" key="4">
    <source>
        <dbReference type="Google" id="ProtNLM"/>
    </source>
</evidence>
<dbReference type="EMBL" id="JACCBU010000001">
    <property type="protein sequence ID" value="NYE69480.1"/>
    <property type="molecule type" value="Genomic_DNA"/>
</dbReference>
<dbReference type="AlphaFoldDB" id="A0A7Y9LAB0"/>
<feature type="transmembrane region" description="Helical" evidence="1">
    <location>
        <begin position="114"/>
        <end position="136"/>
    </location>
</feature>
<organism evidence="2 3">
    <name type="scientific">Microlunatus parietis</name>
    <dbReference type="NCBI Taxonomy" id="682979"/>
    <lineage>
        <taxon>Bacteria</taxon>
        <taxon>Bacillati</taxon>
        <taxon>Actinomycetota</taxon>
        <taxon>Actinomycetes</taxon>
        <taxon>Propionibacteriales</taxon>
        <taxon>Propionibacteriaceae</taxon>
        <taxon>Microlunatus</taxon>
    </lineage>
</organism>
<keyword evidence="1" id="KW-0472">Membrane</keyword>
<evidence type="ECO:0000313" key="2">
    <source>
        <dbReference type="EMBL" id="NYE69480.1"/>
    </source>
</evidence>
<feature type="transmembrane region" description="Helical" evidence="1">
    <location>
        <begin position="156"/>
        <end position="177"/>
    </location>
</feature>
<keyword evidence="1" id="KW-1133">Transmembrane helix</keyword>
<evidence type="ECO:0000313" key="3">
    <source>
        <dbReference type="Proteomes" id="UP000569914"/>
    </source>
</evidence>
<name>A0A7Y9LAB0_9ACTN</name>